<dbReference type="GO" id="GO:0015385">
    <property type="term" value="F:sodium:proton antiporter activity"/>
    <property type="evidence" value="ECO:0007669"/>
    <property type="project" value="TreeGrafter"/>
</dbReference>
<keyword evidence="1" id="KW-0472">Membrane</keyword>
<feature type="transmembrane region" description="Helical" evidence="1">
    <location>
        <begin position="6"/>
        <end position="27"/>
    </location>
</feature>
<dbReference type="PANTHER" id="PTHR34703:SF1">
    <property type="entry name" value="ANTIPORTER SUBUNIT MNHG2-RELATED"/>
    <property type="match status" value="1"/>
</dbReference>
<keyword evidence="3" id="KW-1185">Reference proteome</keyword>
<keyword evidence="1" id="KW-1133">Transmembrane helix</keyword>
<evidence type="ECO:0000256" key="1">
    <source>
        <dbReference type="SAM" id="Phobius"/>
    </source>
</evidence>
<dbReference type="AlphaFoldDB" id="A0AAP6JDM1"/>
<dbReference type="PANTHER" id="PTHR34703">
    <property type="entry name" value="ANTIPORTER SUBUNIT MNHG2-RELATED"/>
    <property type="match status" value="1"/>
</dbReference>
<protein>
    <submittedName>
        <fullName evidence="2">Monovalent cation/H(+) antiporter subunit G</fullName>
    </submittedName>
</protein>
<dbReference type="Proteomes" id="UP001302316">
    <property type="component" value="Unassembled WGS sequence"/>
</dbReference>
<dbReference type="NCBIfam" id="TIGR01300">
    <property type="entry name" value="CPA3_mnhG_phaG"/>
    <property type="match status" value="1"/>
</dbReference>
<feature type="transmembrane region" description="Helical" evidence="1">
    <location>
        <begin position="69"/>
        <end position="87"/>
    </location>
</feature>
<dbReference type="InterPro" id="IPR005133">
    <property type="entry name" value="PhaG_MnhG_YufB"/>
</dbReference>
<accession>A0AAP6JDM1</accession>
<sequence>MELVLNIISMVLLAAGSLLLLIGGLGLLRFPDFYSRIQAAGITDTLCSIFILVGLMLQADSLPTGGKLLFTLLFLLFTAPTASHALAKAARHSKLDPWRPGEGGASSKR</sequence>
<feature type="transmembrane region" description="Helical" evidence="1">
    <location>
        <begin position="39"/>
        <end position="57"/>
    </location>
</feature>
<evidence type="ECO:0000313" key="2">
    <source>
        <dbReference type="EMBL" id="MEA5444587.1"/>
    </source>
</evidence>
<keyword evidence="1" id="KW-0812">Transmembrane</keyword>
<dbReference type="RefSeq" id="WP_346049940.1">
    <property type="nucleotide sequence ID" value="NZ_JAYGII010000002.1"/>
</dbReference>
<reference evidence="2 3" key="1">
    <citation type="submission" date="2023-12" db="EMBL/GenBank/DDBJ databases">
        <title>Whole-genome sequencing of halo(alkali)philic microorganisms from hypersaline lakes.</title>
        <authorList>
            <person name="Sorokin D.Y."/>
            <person name="Merkel A.Y."/>
            <person name="Messina E."/>
            <person name="Yakimov M."/>
        </authorList>
    </citation>
    <scope>NUCLEOTIDE SEQUENCE [LARGE SCALE GENOMIC DNA]</scope>
    <source>
        <strain evidence="2 3">AB-CW1</strain>
    </source>
</reference>
<name>A0AAP6JDM1_9GAMM</name>
<dbReference type="EMBL" id="JAYGII010000002">
    <property type="protein sequence ID" value="MEA5444587.1"/>
    <property type="molecule type" value="Genomic_DNA"/>
</dbReference>
<proteinExistence type="predicted"/>
<gene>
    <name evidence="2" type="primary">mnhG</name>
    <name evidence="2" type="ORF">VCB98_02000</name>
</gene>
<organism evidence="2 3">
    <name type="scientific">Natronospira elongata</name>
    <dbReference type="NCBI Taxonomy" id="3110268"/>
    <lineage>
        <taxon>Bacteria</taxon>
        <taxon>Pseudomonadati</taxon>
        <taxon>Pseudomonadota</taxon>
        <taxon>Gammaproteobacteria</taxon>
        <taxon>Natronospirales</taxon>
        <taxon>Natronospiraceae</taxon>
        <taxon>Natronospira</taxon>
    </lineage>
</organism>
<comment type="caution">
    <text evidence="2">The sequence shown here is derived from an EMBL/GenBank/DDBJ whole genome shotgun (WGS) entry which is preliminary data.</text>
</comment>
<evidence type="ECO:0000313" key="3">
    <source>
        <dbReference type="Proteomes" id="UP001302316"/>
    </source>
</evidence>
<dbReference type="Pfam" id="PF03334">
    <property type="entry name" value="PhaG_MnhG_YufB"/>
    <property type="match status" value="1"/>
</dbReference>